<dbReference type="InterPro" id="IPR010982">
    <property type="entry name" value="Lambda_DNA-bd_dom_sf"/>
</dbReference>
<comment type="caution">
    <text evidence="2">The sequence shown here is derived from an EMBL/GenBank/DDBJ whole genome shotgun (WGS) entry which is preliminary data.</text>
</comment>
<proteinExistence type="predicted"/>
<protein>
    <recommendedName>
        <fullName evidence="1">HTH cro/C1-type domain-containing protein</fullName>
    </recommendedName>
</protein>
<dbReference type="GO" id="GO:0003677">
    <property type="term" value="F:DNA binding"/>
    <property type="evidence" value="ECO:0007669"/>
    <property type="project" value="InterPro"/>
</dbReference>
<keyword evidence="3" id="KW-1185">Reference proteome</keyword>
<dbReference type="EMBL" id="NFJD01000001">
    <property type="protein sequence ID" value="OUO57482.1"/>
    <property type="molecule type" value="Genomic_DNA"/>
</dbReference>
<sequence>MDNLIKQLEDYRLKNRLTQAELAKLLGVSYVSINKWLNGHTRPQKLQIYQIEQLISTGGQG</sequence>
<accession>A0A1Y4DFQ9</accession>
<dbReference type="OrthoDB" id="9801008at2"/>
<dbReference type="SUPFAM" id="SSF47413">
    <property type="entry name" value="lambda repressor-like DNA-binding domains"/>
    <property type="match status" value="1"/>
</dbReference>
<dbReference type="AlphaFoldDB" id="A0A1Y4DFQ9"/>
<dbReference type="RefSeq" id="WP_087286887.1">
    <property type="nucleotide sequence ID" value="NZ_NFJD01000001.1"/>
</dbReference>
<dbReference type="Pfam" id="PF01381">
    <property type="entry name" value="HTH_3"/>
    <property type="match status" value="1"/>
</dbReference>
<gene>
    <name evidence="2" type="ORF">B5F75_01545</name>
</gene>
<dbReference type="Gene3D" id="1.10.260.40">
    <property type="entry name" value="lambda repressor-like DNA-binding domains"/>
    <property type="match status" value="1"/>
</dbReference>
<organism evidence="2 3">
    <name type="scientific">Candidatus Avelusimicrobium gallicola</name>
    <dbReference type="NCBI Taxonomy" id="2562704"/>
    <lineage>
        <taxon>Bacteria</taxon>
        <taxon>Pseudomonadati</taxon>
        <taxon>Elusimicrobiota</taxon>
        <taxon>Elusimicrobia</taxon>
        <taxon>Elusimicrobiales</taxon>
        <taxon>Elusimicrobiaceae</taxon>
        <taxon>Candidatus Avelusimicrobium</taxon>
    </lineage>
</organism>
<dbReference type="Proteomes" id="UP000196368">
    <property type="component" value="Unassembled WGS sequence"/>
</dbReference>
<feature type="domain" description="HTH cro/C1-type" evidence="1">
    <location>
        <begin position="8"/>
        <end position="54"/>
    </location>
</feature>
<dbReference type="InterPro" id="IPR001387">
    <property type="entry name" value="Cro/C1-type_HTH"/>
</dbReference>
<evidence type="ECO:0000313" key="2">
    <source>
        <dbReference type="EMBL" id="OUO57482.1"/>
    </source>
</evidence>
<reference evidence="3" key="1">
    <citation type="submission" date="2017-04" db="EMBL/GenBank/DDBJ databases">
        <title>Function of individual gut microbiota members based on whole genome sequencing of pure cultures obtained from chicken caecum.</title>
        <authorList>
            <person name="Medvecky M."/>
            <person name="Cejkova D."/>
            <person name="Polansky O."/>
            <person name="Karasova D."/>
            <person name="Kubasova T."/>
            <person name="Cizek A."/>
            <person name="Rychlik I."/>
        </authorList>
    </citation>
    <scope>NUCLEOTIDE SEQUENCE [LARGE SCALE GENOMIC DNA]</scope>
    <source>
        <strain evidence="3">An273</strain>
    </source>
</reference>
<evidence type="ECO:0000259" key="1">
    <source>
        <dbReference type="PROSITE" id="PS50943"/>
    </source>
</evidence>
<dbReference type="SMART" id="SM00530">
    <property type="entry name" value="HTH_XRE"/>
    <property type="match status" value="1"/>
</dbReference>
<name>A0A1Y4DFQ9_9BACT</name>
<dbReference type="CDD" id="cd00093">
    <property type="entry name" value="HTH_XRE"/>
    <property type="match status" value="1"/>
</dbReference>
<dbReference type="PROSITE" id="PS50943">
    <property type="entry name" value="HTH_CROC1"/>
    <property type="match status" value="1"/>
</dbReference>
<evidence type="ECO:0000313" key="3">
    <source>
        <dbReference type="Proteomes" id="UP000196368"/>
    </source>
</evidence>